<dbReference type="Proteomes" id="UP000216035">
    <property type="component" value="Unassembled WGS sequence"/>
</dbReference>
<proteinExistence type="predicted"/>
<sequence length="70" mass="7619">MIYCAAFSSGFFCLVESETVCGNDTRGPDGSEKPFENKTIQNSRLASDLRSLANGFVLLDLLKKLAANSR</sequence>
<dbReference type="EMBL" id="NOXX01000170">
    <property type="protein sequence ID" value="OYQ46106.1"/>
    <property type="molecule type" value="Genomic_DNA"/>
</dbReference>
<organism evidence="1 2">
    <name type="scientific">Flavobacterium aurantiibacter</name>
    <dbReference type="NCBI Taxonomy" id="2023067"/>
    <lineage>
        <taxon>Bacteria</taxon>
        <taxon>Pseudomonadati</taxon>
        <taxon>Bacteroidota</taxon>
        <taxon>Flavobacteriia</taxon>
        <taxon>Flavobacteriales</taxon>
        <taxon>Flavobacteriaceae</taxon>
        <taxon>Flavobacterium</taxon>
    </lineage>
</organism>
<reference evidence="1 2" key="1">
    <citation type="submission" date="2017-07" db="EMBL/GenBank/DDBJ databases">
        <title>Flavobacterium cyanobacteriorum sp. nov., isolated from cyanobacterial aggregates in a eutrophic lake.</title>
        <authorList>
            <person name="Cai H."/>
        </authorList>
    </citation>
    <scope>NUCLEOTIDE SEQUENCE [LARGE SCALE GENOMIC DNA]</scope>
    <source>
        <strain evidence="1 2">TH167</strain>
    </source>
</reference>
<gene>
    <name evidence="1" type="ORF">CHX27_04955</name>
</gene>
<name>A0A255ZXE1_9FLAO</name>
<evidence type="ECO:0000313" key="2">
    <source>
        <dbReference type="Proteomes" id="UP000216035"/>
    </source>
</evidence>
<accession>A0A255ZXE1</accession>
<keyword evidence="2" id="KW-1185">Reference proteome</keyword>
<protein>
    <submittedName>
        <fullName evidence="1">Uncharacterized protein</fullName>
    </submittedName>
</protein>
<comment type="caution">
    <text evidence="1">The sequence shown here is derived from an EMBL/GenBank/DDBJ whole genome shotgun (WGS) entry which is preliminary data.</text>
</comment>
<dbReference type="AlphaFoldDB" id="A0A255ZXE1"/>
<evidence type="ECO:0000313" key="1">
    <source>
        <dbReference type="EMBL" id="OYQ46106.1"/>
    </source>
</evidence>